<evidence type="ECO:0000313" key="13">
    <source>
        <dbReference type="Proteomes" id="UP000053317"/>
    </source>
</evidence>
<dbReference type="Pfam" id="PF00561">
    <property type="entry name" value="Abhydrolase_1"/>
    <property type="match status" value="1"/>
</dbReference>
<evidence type="ECO:0000256" key="3">
    <source>
        <dbReference type="ARBA" id="ARBA00022801"/>
    </source>
</evidence>
<feature type="compositionally biased region" description="Polar residues" evidence="9">
    <location>
        <begin position="460"/>
        <end position="470"/>
    </location>
</feature>
<dbReference type="SUPFAM" id="SSF50978">
    <property type="entry name" value="WD40 repeat-like"/>
    <property type="match status" value="1"/>
</dbReference>
<keyword evidence="4" id="KW-0442">Lipid degradation</keyword>
<evidence type="ECO:0000256" key="1">
    <source>
        <dbReference type="ARBA" id="ARBA00004167"/>
    </source>
</evidence>
<feature type="region of interest" description="Disordered" evidence="9">
    <location>
        <begin position="1015"/>
        <end position="1127"/>
    </location>
</feature>
<dbReference type="InterPro" id="IPR029058">
    <property type="entry name" value="AB_hydrolase_fold"/>
</dbReference>
<feature type="compositionally biased region" description="Polar residues" evidence="9">
    <location>
        <begin position="57"/>
        <end position="81"/>
    </location>
</feature>
<dbReference type="GO" id="GO:0016020">
    <property type="term" value="C:membrane"/>
    <property type="evidence" value="ECO:0007669"/>
    <property type="project" value="UniProtKB-SubCell"/>
</dbReference>
<dbReference type="OrthoDB" id="9974421at2759"/>
<proteinExistence type="predicted"/>
<dbReference type="InterPro" id="IPR036322">
    <property type="entry name" value="WD40_repeat_dom_sf"/>
</dbReference>
<feature type="region of interest" description="Disordered" evidence="9">
    <location>
        <begin position="385"/>
        <end position="445"/>
    </location>
</feature>
<comment type="subcellular location">
    <subcellularLocation>
        <location evidence="1">Membrane</location>
        <topology evidence="1">Single-pass membrane protein</topology>
    </subcellularLocation>
</comment>
<feature type="repeat" description="WD" evidence="8">
    <location>
        <begin position="231"/>
        <end position="272"/>
    </location>
</feature>
<gene>
    <name evidence="12" type="ORF">UCRPC4_g06409</name>
</gene>
<evidence type="ECO:0000256" key="6">
    <source>
        <dbReference type="ARBA" id="ARBA00023098"/>
    </source>
</evidence>
<feature type="region of interest" description="Disordered" evidence="9">
    <location>
        <begin position="457"/>
        <end position="487"/>
    </location>
</feature>
<dbReference type="SMART" id="SM00320">
    <property type="entry name" value="WD40"/>
    <property type="match status" value="3"/>
</dbReference>
<evidence type="ECO:0000259" key="10">
    <source>
        <dbReference type="Pfam" id="PF00561"/>
    </source>
</evidence>
<evidence type="ECO:0000256" key="8">
    <source>
        <dbReference type="PROSITE-ProRule" id="PRU00221"/>
    </source>
</evidence>
<feature type="region of interest" description="Disordered" evidence="9">
    <location>
        <begin position="291"/>
        <end position="367"/>
    </location>
</feature>
<dbReference type="Pfam" id="PF23798">
    <property type="entry name" value="Beta-prop_SPT8"/>
    <property type="match status" value="1"/>
</dbReference>
<keyword evidence="8" id="KW-0853">WD repeat</keyword>
<evidence type="ECO:0000256" key="2">
    <source>
        <dbReference type="ARBA" id="ARBA00022692"/>
    </source>
</evidence>
<dbReference type="PANTHER" id="PTHR11005">
    <property type="entry name" value="LYSOSOMAL ACID LIPASE-RELATED"/>
    <property type="match status" value="1"/>
</dbReference>
<organism evidence="12 13">
    <name type="scientific">Phaeomoniella chlamydospora</name>
    <name type="common">Phaeoacremonium chlamydosporum</name>
    <dbReference type="NCBI Taxonomy" id="158046"/>
    <lineage>
        <taxon>Eukaryota</taxon>
        <taxon>Fungi</taxon>
        <taxon>Dikarya</taxon>
        <taxon>Ascomycota</taxon>
        <taxon>Pezizomycotina</taxon>
        <taxon>Eurotiomycetes</taxon>
        <taxon>Chaetothyriomycetidae</taxon>
        <taxon>Phaeomoniellales</taxon>
        <taxon>Phaeomoniellaceae</taxon>
        <taxon>Phaeomoniella</taxon>
    </lineage>
</organism>
<comment type="caution">
    <text evidence="12">The sequence shown here is derived from an EMBL/GenBank/DDBJ whole genome shotgun (WGS) entry which is preliminary data.</text>
</comment>
<dbReference type="PROSITE" id="PS50082">
    <property type="entry name" value="WD_REPEATS_2"/>
    <property type="match status" value="1"/>
</dbReference>
<keyword evidence="13" id="KW-1185">Reference proteome</keyword>
<protein>
    <submittedName>
        <fullName evidence="12">Putative triglyceride lipase-cholesterol esterase</fullName>
    </submittedName>
</protein>
<feature type="domain" description="AB hydrolase-1" evidence="10">
    <location>
        <begin position="653"/>
        <end position="950"/>
    </location>
</feature>
<feature type="compositionally biased region" description="Basic and acidic residues" evidence="9">
    <location>
        <begin position="429"/>
        <end position="445"/>
    </location>
</feature>
<keyword evidence="3" id="KW-0378">Hydrolase</keyword>
<dbReference type="Gene3D" id="3.40.50.1820">
    <property type="entry name" value="alpha/beta hydrolase"/>
    <property type="match status" value="1"/>
</dbReference>
<evidence type="ECO:0000313" key="12">
    <source>
        <dbReference type="EMBL" id="KKY15253.1"/>
    </source>
</evidence>
<dbReference type="GO" id="GO:0016787">
    <property type="term" value="F:hydrolase activity"/>
    <property type="evidence" value="ECO:0007669"/>
    <property type="project" value="UniProtKB-KW"/>
</dbReference>
<feature type="domain" description="Transcription factor spt8 beta-propeller" evidence="11">
    <location>
        <begin position="105"/>
        <end position="291"/>
    </location>
</feature>
<evidence type="ECO:0000256" key="7">
    <source>
        <dbReference type="ARBA" id="ARBA00023136"/>
    </source>
</evidence>
<feature type="compositionally biased region" description="Polar residues" evidence="9">
    <location>
        <begin position="409"/>
        <end position="424"/>
    </location>
</feature>
<feature type="compositionally biased region" description="Polar residues" evidence="9">
    <location>
        <begin position="306"/>
        <end position="325"/>
    </location>
</feature>
<dbReference type="InterPro" id="IPR015943">
    <property type="entry name" value="WD40/YVTN_repeat-like_dom_sf"/>
</dbReference>
<evidence type="ECO:0000256" key="9">
    <source>
        <dbReference type="SAM" id="MobiDB-lite"/>
    </source>
</evidence>
<reference evidence="12 13" key="1">
    <citation type="submission" date="2015-05" db="EMBL/GenBank/DDBJ databases">
        <title>Distinctive expansion of gene families associated with plant cell wall degradation and secondary metabolism in the genomes of grapevine trunk pathogens.</title>
        <authorList>
            <person name="Lawrence D.P."/>
            <person name="Travadon R."/>
            <person name="Rolshausen P.E."/>
            <person name="Baumgartner K."/>
        </authorList>
    </citation>
    <scope>NUCLEOTIDE SEQUENCE [LARGE SCALE GENOMIC DNA]</scope>
    <source>
        <strain evidence="12">UCRPC4</strain>
    </source>
</reference>
<keyword evidence="5" id="KW-1133">Transmembrane helix</keyword>
<dbReference type="GO" id="GO:0016042">
    <property type="term" value="P:lipid catabolic process"/>
    <property type="evidence" value="ECO:0007669"/>
    <property type="project" value="UniProtKB-KW"/>
</dbReference>
<evidence type="ECO:0000259" key="11">
    <source>
        <dbReference type="Pfam" id="PF23798"/>
    </source>
</evidence>
<accession>A0A0G2FTL7</accession>
<dbReference type="Proteomes" id="UP000053317">
    <property type="component" value="Unassembled WGS sequence"/>
</dbReference>
<feature type="region of interest" description="Disordered" evidence="9">
    <location>
        <begin position="1"/>
        <end position="89"/>
    </location>
</feature>
<dbReference type="EMBL" id="LCWF01000192">
    <property type="protein sequence ID" value="KKY15253.1"/>
    <property type="molecule type" value="Genomic_DNA"/>
</dbReference>
<name>A0A0G2FTL7_PHACM</name>
<evidence type="ECO:0000256" key="5">
    <source>
        <dbReference type="ARBA" id="ARBA00022989"/>
    </source>
</evidence>
<dbReference type="SUPFAM" id="SSF53474">
    <property type="entry name" value="alpha/beta-Hydrolases"/>
    <property type="match status" value="1"/>
</dbReference>
<keyword evidence="6" id="KW-0443">Lipid metabolism</keyword>
<dbReference type="InterPro" id="IPR057544">
    <property type="entry name" value="Beta-prop_SPT8"/>
</dbReference>
<keyword evidence="7" id="KW-0472">Membrane</keyword>
<feature type="compositionally biased region" description="Low complexity" evidence="9">
    <location>
        <begin position="1085"/>
        <end position="1097"/>
    </location>
</feature>
<dbReference type="InterPro" id="IPR000073">
    <property type="entry name" value="AB_hydrolase_1"/>
</dbReference>
<dbReference type="AlphaFoldDB" id="A0A0G2FTL7"/>
<evidence type="ECO:0000256" key="4">
    <source>
        <dbReference type="ARBA" id="ARBA00022963"/>
    </source>
</evidence>
<dbReference type="Gene3D" id="2.130.10.10">
    <property type="entry name" value="YVTN repeat-like/Quinoprotein amine dehydrogenase"/>
    <property type="match status" value="1"/>
</dbReference>
<dbReference type="InterPro" id="IPR001680">
    <property type="entry name" value="WD40_rpt"/>
</dbReference>
<dbReference type="FunFam" id="3.40.50.1820:FF:000095">
    <property type="entry name" value="Triglyceride lipase-cholesterol esterase"/>
    <property type="match status" value="1"/>
</dbReference>
<dbReference type="PROSITE" id="PS50294">
    <property type="entry name" value="WD_REPEATS_REGION"/>
    <property type="match status" value="1"/>
</dbReference>
<feature type="compositionally biased region" description="Polar residues" evidence="9">
    <location>
        <begin position="478"/>
        <end position="487"/>
    </location>
</feature>
<feature type="compositionally biased region" description="Acidic residues" evidence="9">
    <location>
        <begin position="1"/>
        <end position="54"/>
    </location>
</feature>
<keyword evidence="2" id="KW-0812">Transmembrane</keyword>
<sequence>MPSDDEDERGPGSEAEESENENENEDETMRDDGEEDAVDEGDDGDSSSASDDESDTAKPQDSQANADDRPNSSSPHESPPQQDGKDGTFLDIPLVRPEALSATTYDIVPTIAAPQATSINTVTATADMRWVFSGGSDGYIRKFNWADSVNGKLMLTVAQKHPFVDSVQKAGVLMTYWENWDIVPRDEERPLSSVYSLAAQRQGLWLLSGLESGGIRLQSIRHDEGKEIAVLQKHTSAVSALQLASDEHSLLSGSWDKTVLDWDLNTGKVRSTFGSSTGHAGQISAIEFRPESSLPVPPESGEAVLTNGTFSTNPNPKDSLNSTSNGVGGRDQVRPGGDSVAAAPSPTDSLFGGDDADDDLFGDAGGSVANGTSLRDAFGEDDDEFSRAIADGPKPVDEAPSGDIEMSGMQDQLQPVQPPDSSMASAVPEGKEDKAPKQEISDANDKPMVNGLLHAEDTESSAPNANSQTADAADTGPKSDSTFLSSSIDGTIRESKNVLIYNSSESEQTGGRKNIDVSTMARVPFIGRLHWREYLALFGSLILIFLESLTSLITIALPTPIIRFCYNQSKRLFNRLSSASSHKARAKKKTVSSSIAKAADFTDLCALWGYYAEEHIVQTSDGYLLGLHRLQFRKGESPDDTKVNAGPGSITKPVVYLHHGLLMNSEVWVCITEEERNLPFALVERGYDVWLGNNRGNKYSKKSTKFSPTSPEFWNFSMDQFAFHDIPNSIDYIISTTSQPSVSYIGFSQGTAQAFATLSIHPTLNDKVNCFIALAPAMSPAGLSNGIVDALVKTSPDVLFLAFGRKSILSSATMWQSILYPPIFVRLIDMSLTFLFNWTGRNISPHQKLAAYPHLYSFTSTKSVVHWFQIIRNKSFQMYDDDTSNAMSIGASNYYYKVAKFPTKNIKTPIVLVYGGSDSLVDIKVMLKELPRHTYAQEIKHFEHLDFLWAQDVDKLVFPHVFDALGYYSNAAQVYDFPRPKVLNLATSAHRRTYSNGSTTSSAANYDDTFYNSDYASDSTAKSPTTRNPKSFAQVTRESQYNNSSPTNPEPAPTPSNGTSATSSQKDTTTSTSTLAPKEGRPRNTSTSLRSSSSGTSINRPPRFGMAGISLGKARPTTGTESDGDGK</sequence>
<feature type="compositionally biased region" description="Polar residues" evidence="9">
    <location>
        <begin position="1015"/>
        <end position="1047"/>
    </location>
</feature>
<feature type="compositionally biased region" description="Low complexity" evidence="9">
    <location>
        <begin position="1059"/>
        <end position="1074"/>
    </location>
</feature>
<reference evidence="12 13" key="2">
    <citation type="submission" date="2015-05" db="EMBL/GenBank/DDBJ databases">
        <authorList>
            <person name="Morales-Cruz A."/>
            <person name="Amrine K.C."/>
            <person name="Cantu D."/>
        </authorList>
    </citation>
    <scope>NUCLEOTIDE SEQUENCE [LARGE SCALE GENOMIC DNA]</scope>
    <source>
        <strain evidence="12">UCRPC4</strain>
    </source>
</reference>